<dbReference type="Gene3D" id="1.10.630.10">
    <property type="entry name" value="Cytochrome P450"/>
    <property type="match status" value="1"/>
</dbReference>
<dbReference type="Proteomes" id="UP000184330">
    <property type="component" value="Unassembled WGS sequence"/>
</dbReference>
<dbReference type="EMBL" id="FJOG01000044">
    <property type="protein sequence ID" value="CZR67459.1"/>
    <property type="molecule type" value="Genomic_DNA"/>
</dbReference>
<dbReference type="GO" id="GO:0020037">
    <property type="term" value="F:heme binding"/>
    <property type="evidence" value="ECO:0007669"/>
    <property type="project" value="InterPro"/>
</dbReference>
<evidence type="ECO:0000256" key="6">
    <source>
        <dbReference type="PIRSR" id="PIRSR602401-1"/>
    </source>
</evidence>
<dbReference type="PANTHER" id="PTHR46300">
    <property type="entry name" value="P450, PUTATIVE (EUROFUNG)-RELATED-RELATED"/>
    <property type="match status" value="1"/>
</dbReference>
<reference evidence="7 8" key="1">
    <citation type="submission" date="2016-03" db="EMBL/GenBank/DDBJ databases">
        <authorList>
            <person name="Ploux O."/>
        </authorList>
    </citation>
    <scope>NUCLEOTIDE SEQUENCE [LARGE SCALE GENOMIC DNA]</scope>
    <source>
        <strain evidence="7 8">UAMH 11012</strain>
    </source>
</reference>
<dbReference type="CDD" id="cd11065">
    <property type="entry name" value="CYP64-like"/>
    <property type="match status" value="1"/>
</dbReference>
<dbReference type="InterPro" id="IPR036396">
    <property type="entry name" value="Cyt_P450_sf"/>
</dbReference>
<comment type="cofactor">
    <cofactor evidence="6">
        <name>heme</name>
        <dbReference type="ChEBI" id="CHEBI:30413"/>
    </cofactor>
</comment>
<organism evidence="7 8">
    <name type="scientific">Phialocephala subalpina</name>
    <dbReference type="NCBI Taxonomy" id="576137"/>
    <lineage>
        <taxon>Eukaryota</taxon>
        <taxon>Fungi</taxon>
        <taxon>Dikarya</taxon>
        <taxon>Ascomycota</taxon>
        <taxon>Pezizomycotina</taxon>
        <taxon>Leotiomycetes</taxon>
        <taxon>Helotiales</taxon>
        <taxon>Mollisiaceae</taxon>
        <taxon>Phialocephala</taxon>
        <taxon>Phialocephala fortinii species complex</taxon>
    </lineage>
</organism>
<keyword evidence="6" id="KW-0349">Heme</keyword>
<accession>A0A1L7XR30</accession>
<evidence type="ECO:0000256" key="1">
    <source>
        <dbReference type="ARBA" id="ARBA00010617"/>
    </source>
</evidence>
<evidence type="ECO:0000256" key="2">
    <source>
        <dbReference type="ARBA" id="ARBA00022723"/>
    </source>
</evidence>
<evidence type="ECO:0000313" key="7">
    <source>
        <dbReference type="EMBL" id="CZR67459.1"/>
    </source>
</evidence>
<keyword evidence="8" id="KW-1185">Reference proteome</keyword>
<comment type="similarity">
    <text evidence="1">Belongs to the cytochrome P450 family.</text>
</comment>
<keyword evidence="5" id="KW-0503">Monooxygenase</keyword>
<name>A0A1L7XR30_9HELO</name>
<proteinExistence type="inferred from homology"/>
<dbReference type="InterPro" id="IPR002401">
    <property type="entry name" value="Cyt_P450_E_grp-I"/>
</dbReference>
<protein>
    <submittedName>
        <fullName evidence="7">Related to O-methylsterigmatocystin oxidoreductase</fullName>
    </submittedName>
</protein>
<keyword evidence="3" id="KW-0560">Oxidoreductase</keyword>
<keyword evidence="4 6" id="KW-0408">Iron</keyword>
<evidence type="ECO:0000256" key="3">
    <source>
        <dbReference type="ARBA" id="ARBA00023002"/>
    </source>
</evidence>
<feature type="binding site" description="axial binding residue" evidence="6">
    <location>
        <position position="461"/>
    </location>
    <ligand>
        <name>heme</name>
        <dbReference type="ChEBI" id="CHEBI:30413"/>
    </ligand>
    <ligandPart>
        <name>Fe</name>
        <dbReference type="ChEBI" id="CHEBI:18248"/>
    </ligandPart>
</feature>
<keyword evidence="2 6" id="KW-0479">Metal-binding</keyword>
<dbReference type="OrthoDB" id="1055148at2759"/>
<dbReference type="InterPro" id="IPR001128">
    <property type="entry name" value="Cyt_P450"/>
</dbReference>
<evidence type="ECO:0000313" key="8">
    <source>
        <dbReference type="Proteomes" id="UP000184330"/>
    </source>
</evidence>
<dbReference type="PANTHER" id="PTHR46300:SF2">
    <property type="entry name" value="CYTOCHROME P450 MONOOXYGENASE ALNH-RELATED"/>
    <property type="match status" value="1"/>
</dbReference>
<dbReference type="InterPro" id="IPR050364">
    <property type="entry name" value="Cytochrome_P450_fung"/>
</dbReference>
<evidence type="ECO:0000256" key="5">
    <source>
        <dbReference type="ARBA" id="ARBA00023033"/>
    </source>
</evidence>
<dbReference type="SUPFAM" id="SSF48264">
    <property type="entry name" value="Cytochrome P450"/>
    <property type="match status" value="1"/>
</dbReference>
<dbReference type="AlphaFoldDB" id="A0A1L7XR30"/>
<dbReference type="Pfam" id="PF00067">
    <property type="entry name" value="p450"/>
    <property type="match status" value="1"/>
</dbReference>
<dbReference type="PRINTS" id="PR00463">
    <property type="entry name" value="EP450I"/>
</dbReference>
<dbReference type="GO" id="GO:0005506">
    <property type="term" value="F:iron ion binding"/>
    <property type="evidence" value="ECO:0007669"/>
    <property type="project" value="InterPro"/>
</dbReference>
<sequence>MPSRIENFLALSWVSTDSSTRVPILEGTSVFIALYLIYTLLRIGSRDKRLPPGPPTLPVLGNLHQIPVKGIYKKFRDWGEQYGGVFSLKMGSGTMIVLYDREAVHDLLDKKGVIYSERPKSAVADIITHGDSFAFMDNTPLYRKERKIASHNLSPRVLDEKAGPVQDAEISVLMRDLLKSPKDFYNHVHRTTCSVACIMVWGHRGSTFESFFGHCVYDAMDSYSESLEPGANPPVDEFPILQMLPDFVSPWRRRAQKSFEAMDRTWTTAKQYADERRERGDIRPCVYDKVREDQKEEQLTDQKLTHFLGVLVEGGADTTASSILTMVLCLARNPAEQKRAQKELDEVCGTERMPTWDDFQKLPYINCIVKEGLRWHPVLPLGVPHRVGQDDWYKGMLIPKGATIVIPSWAIHHSEKFKYDNPEEFKPERYLQHPRLADSYAASPDFENRDHYSYGAGRRICPGIHLAERTQWRAISKLLWAFDIELPLDPTTGEKIMPDPHKYKEGISHTPSPFDVIFKPRSQGHIDLINKDVEEKLKVLAKYD</sequence>
<dbReference type="STRING" id="576137.A0A1L7XR30"/>
<dbReference type="GO" id="GO:0004497">
    <property type="term" value="F:monooxygenase activity"/>
    <property type="evidence" value="ECO:0007669"/>
    <property type="project" value="UniProtKB-KW"/>
</dbReference>
<evidence type="ECO:0000256" key="4">
    <source>
        <dbReference type="ARBA" id="ARBA00023004"/>
    </source>
</evidence>
<gene>
    <name evidence="7" type="ORF">PAC_17358</name>
</gene>
<dbReference type="GO" id="GO:0016705">
    <property type="term" value="F:oxidoreductase activity, acting on paired donors, with incorporation or reduction of molecular oxygen"/>
    <property type="evidence" value="ECO:0007669"/>
    <property type="project" value="InterPro"/>
</dbReference>